<keyword evidence="2" id="KW-0732">Signal</keyword>
<gene>
    <name evidence="3" type="ORF">SAMN02799615_03926</name>
</gene>
<dbReference type="Pfam" id="PF09619">
    <property type="entry name" value="YscW"/>
    <property type="match status" value="1"/>
</dbReference>
<evidence type="ECO:0000313" key="4">
    <source>
        <dbReference type="Proteomes" id="UP000199477"/>
    </source>
</evidence>
<keyword evidence="4" id="KW-1185">Reference proteome</keyword>
<dbReference type="EMBL" id="FONH01000023">
    <property type="protein sequence ID" value="SFF51498.1"/>
    <property type="molecule type" value="Genomic_DNA"/>
</dbReference>
<dbReference type="InterPro" id="IPR039366">
    <property type="entry name" value="Pilotin"/>
</dbReference>
<protein>
    <submittedName>
        <fullName evidence="3">Putative lipoprotein</fullName>
    </submittedName>
</protein>
<dbReference type="PROSITE" id="PS51257">
    <property type="entry name" value="PROKAR_LIPOPROTEIN"/>
    <property type="match status" value="1"/>
</dbReference>
<feature type="signal peptide" evidence="2">
    <location>
        <begin position="1"/>
        <end position="17"/>
    </location>
</feature>
<accession>A0A1I2JBM2</accession>
<evidence type="ECO:0000313" key="3">
    <source>
        <dbReference type="EMBL" id="SFF51498.1"/>
    </source>
</evidence>
<dbReference type="Proteomes" id="UP000199477">
    <property type="component" value="Unassembled WGS sequence"/>
</dbReference>
<dbReference type="InterPro" id="IPR010858">
    <property type="entry name" value="DUF1481"/>
</dbReference>
<dbReference type="RefSeq" id="WP_026633328.1">
    <property type="nucleotide sequence ID" value="NZ_FONH01000023.1"/>
</dbReference>
<keyword evidence="3" id="KW-0449">Lipoprotein</keyword>
<dbReference type="Pfam" id="PF07356">
    <property type="entry name" value="DUF1481"/>
    <property type="match status" value="1"/>
</dbReference>
<proteinExistence type="predicted"/>
<dbReference type="STRING" id="500610.SAMN02799615_03926"/>
<feature type="region of interest" description="Disordered" evidence="1">
    <location>
        <begin position="19"/>
        <end position="63"/>
    </location>
</feature>
<feature type="compositionally biased region" description="Low complexity" evidence="1">
    <location>
        <begin position="28"/>
        <end position="47"/>
    </location>
</feature>
<evidence type="ECO:0000256" key="1">
    <source>
        <dbReference type="SAM" id="MobiDB-lite"/>
    </source>
</evidence>
<sequence length="292" mass="30914">MRRLVWSLMSVAALALAGCNSSDSSQPTTAGGESAPAASAPGQQQPTKANAVSGTVALRDASSQVSPQAKLELKLLDPSQEGTPLASKTIDPVASLPQSFELEFNPADVNPNSMYIVQAVLTDGDRRYTAPLQTPVLTKGAGSQVSIQLVGEQTPGEKELAAFTAVQKQIGGMKITSGTKLEDKVSRGWQVFREAGEVKFIREQVDYGDKGFTNTDYAYKDGKPWVVVQQKKSSKDAKPNSTERAGWNADGALVLKQEQAGSKTDALADEEAASLQKQATSILSLATNGKNK</sequence>
<dbReference type="AlphaFoldDB" id="A0A1I2JBM2"/>
<reference evidence="4" key="1">
    <citation type="submission" date="2016-10" db="EMBL/GenBank/DDBJ databases">
        <authorList>
            <person name="Varghese N."/>
            <person name="Submissions S."/>
        </authorList>
    </citation>
    <scope>NUCLEOTIDE SEQUENCE [LARGE SCALE GENOMIC DNA]</scope>
    <source>
        <strain evidence="4">UNC178MFTsu3.1</strain>
    </source>
</reference>
<evidence type="ECO:0000256" key="2">
    <source>
        <dbReference type="SAM" id="SignalP"/>
    </source>
</evidence>
<feature type="chain" id="PRO_5011773154" evidence="2">
    <location>
        <begin position="18"/>
        <end position="292"/>
    </location>
</feature>
<feature type="region of interest" description="Disordered" evidence="1">
    <location>
        <begin position="231"/>
        <end position="251"/>
    </location>
</feature>
<organism evidence="3 4">
    <name type="scientific">Dyella marensis</name>
    <dbReference type="NCBI Taxonomy" id="500610"/>
    <lineage>
        <taxon>Bacteria</taxon>
        <taxon>Pseudomonadati</taxon>
        <taxon>Pseudomonadota</taxon>
        <taxon>Gammaproteobacteria</taxon>
        <taxon>Lysobacterales</taxon>
        <taxon>Rhodanobacteraceae</taxon>
        <taxon>Dyella</taxon>
    </lineage>
</organism>
<name>A0A1I2JBM2_9GAMM</name>